<protein>
    <submittedName>
        <fullName evidence="1">Uncharacterized protein</fullName>
    </submittedName>
</protein>
<accession>A0A8S5LA40</accession>
<sequence length="95" mass="11159">MAQRFFNKTTRVKYVRPYSNNAMVKKEAEALAENKEETMIDNRKIEQVEDLLNNMEGRPMPKQKVKVDKKDKGIIERTENSKIVLTEDNKMVLND</sequence>
<organism evidence="1">
    <name type="scientific">Myoviridae sp. ctPuP5</name>
    <dbReference type="NCBI Taxonomy" id="2823543"/>
    <lineage>
        <taxon>Viruses</taxon>
        <taxon>Duplodnaviria</taxon>
        <taxon>Heunggongvirae</taxon>
        <taxon>Uroviricota</taxon>
        <taxon>Caudoviricetes</taxon>
    </lineage>
</organism>
<reference evidence="1" key="1">
    <citation type="journal article" date="2021" name="Proc. Natl. Acad. Sci. U.S.A.">
        <title>A Catalog of Tens of Thousands of Viruses from Human Metagenomes Reveals Hidden Associations with Chronic Diseases.</title>
        <authorList>
            <person name="Tisza M.J."/>
            <person name="Buck C.B."/>
        </authorList>
    </citation>
    <scope>NUCLEOTIDE SEQUENCE</scope>
    <source>
        <strain evidence="1">CtPuP5</strain>
    </source>
</reference>
<dbReference type="EMBL" id="BK014662">
    <property type="protein sequence ID" value="DAD66784.1"/>
    <property type="molecule type" value="Genomic_DNA"/>
</dbReference>
<name>A0A8S5LA40_9CAUD</name>
<evidence type="ECO:0000313" key="1">
    <source>
        <dbReference type="EMBL" id="DAD66784.1"/>
    </source>
</evidence>
<proteinExistence type="predicted"/>